<dbReference type="InterPro" id="IPR001124">
    <property type="entry name" value="Lipid-bd_serum_glycop_C"/>
</dbReference>
<evidence type="ECO:0000313" key="4">
    <source>
        <dbReference type="Proteomes" id="UP000267096"/>
    </source>
</evidence>
<protein>
    <submittedName>
        <fullName evidence="5">BPI2 domain-containing protein</fullName>
    </submittedName>
</protein>
<dbReference type="GO" id="GO:0008289">
    <property type="term" value="F:lipid binding"/>
    <property type="evidence" value="ECO:0007669"/>
    <property type="project" value="InterPro"/>
</dbReference>
<proteinExistence type="predicted"/>
<organism evidence="5">
    <name type="scientific">Anisakis simplex</name>
    <name type="common">Herring worm</name>
    <dbReference type="NCBI Taxonomy" id="6269"/>
    <lineage>
        <taxon>Eukaryota</taxon>
        <taxon>Metazoa</taxon>
        <taxon>Ecdysozoa</taxon>
        <taxon>Nematoda</taxon>
        <taxon>Chromadorea</taxon>
        <taxon>Rhabditida</taxon>
        <taxon>Spirurina</taxon>
        <taxon>Ascaridomorpha</taxon>
        <taxon>Ascaridoidea</taxon>
        <taxon>Anisakidae</taxon>
        <taxon>Anisakis</taxon>
        <taxon>Anisakis simplex complex</taxon>
    </lineage>
</organism>
<dbReference type="PANTHER" id="PTHR10504">
    <property type="entry name" value="BACTERICIDAL PERMEABILITY-INCREASING BPI PROTEIN-RELATED"/>
    <property type="match status" value="1"/>
</dbReference>
<sequence>MQHRILNTQLPPTEDCIPGLPLPGCVAASNIYVSHYPHPPIVRVFPNLPNKIGISVRNLDIGITANVNGHLKLLLPIPLSGIAEIRLCQASLFTELAVEERCDHLAIKVATCKAKIQSVNLHLDCAGTIGKIYNRLLRKVVNEFVRQMIQRRACLYLQDFLDENFNYPYAVPNPMSMIGMAQLFGGVDGFFNTLHVRPTAVLPTCAQSKRCAKAATEPIHKPKSLLSIQQLSPLAANSSTPLGSAIDEQHAIDRAALKNNLNGVLSVQSNSTQTELPTDLIIDRVNASDTANASEEWEQYQFDEQHFNSPISDNERFISSVENVTSEMAIKTLIELLDLTNSTYESTPESYTTLEDIEEMLSSQVNDEMNQKLLHKLSGMTAAGETSQAHQILASLQQIADVVARRSKRSSKVNSVADIGKMKANKIPQEAARAPSIETTAAISETLEQDTNSSLTQTSTQTPTISSQPIPETFYVPLKNSSSEHSVLLNGELGTINKTLVASTNRSRAQGSSAINFAYVNALGSNAGIVPLQNGQACPGCGVLSNGPFEIMKRLIATMDFVRLSDIFLSTRVMGAFATCYDYTIGLKGEFSMCNLDQTPFYAPPIFFPICPQCMSQALISDYTINTLLFHAHRIGAINIHIGPDTPDIGVIMRTTCKGIDPSGVAGGGCLGNFIPVASRFPNKGLAISIRTIQPPAILFDNARCTRMHRTSTVLTANLSNEPNAKAHTVLYNELNASLCNAFSIVNMLFLGCATMEFVANADICVTTTNRCFGGLQLGAVEIQLLMDVCIDTVAGQIVGAGSVRRLSLVERQPTLALHPGTLDRIATLGSELITKVAFSHNSN</sequence>
<dbReference type="EMBL" id="UYRR01033062">
    <property type="protein sequence ID" value="VDK57697.1"/>
    <property type="molecule type" value="Genomic_DNA"/>
</dbReference>
<keyword evidence="4" id="KW-1185">Reference proteome</keyword>
<reference evidence="3 4" key="2">
    <citation type="submission" date="2018-11" db="EMBL/GenBank/DDBJ databases">
        <authorList>
            <consortium name="Pathogen Informatics"/>
        </authorList>
    </citation>
    <scope>NUCLEOTIDE SEQUENCE [LARGE SCALE GENOMIC DNA]</scope>
</reference>
<dbReference type="InterPro" id="IPR032942">
    <property type="entry name" value="BPI/LBP/Plunc"/>
</dbReference>
<dbReference type="PANTHER" id="PTHR10504:SF144">
    <property type="entry name" value="BPI1 DOMAIN-CONTAINING PROTEIN"/>
    <property type="match status" value="1"/>
</dbReference>
<evidence type="ECO:0000256" key="1">
    <source>
        <dbReference type="SAM" id="MobiDB-lite"/>
    </source>
</evidence>
<evidence type="ECO:0000313" key="3">
    <source>
        <dbReference type="EMBL" id="VDK57697.1"/>
    </source>
</evidence>
<feature type="compositionally biased region" description="Low complexity" evidence="1">
    <location>
        <begin position="453"/>
        <end position="468"/>
    </location>
</feature>
<dbReference type="Proteomes" id="UP000267096">
    <property type="component" value="Unassembled WGS sequence"/>
</dbReference>
<dbReference type="SUPFAM" id="SSF55394">
    <property type="entry name" value="Bactericidal permeability-increasing protein, BPI"/>
    <property type="match status" value="2"/>
</dbReference>
<feature type="region of interest" description="Disordered" evidence="1">
    <location>
        <begin position="447"/>
        <end position="468"/>
    </location>
</feature>
<dbReference type="WBParaSite" id="ASIM_0001699601-mRNA-1">
    <property type="protein sequence ID" value="ASIM_0001699601-mRNA-1"/>
    <property type="gene ID" value="ASIM_0001699601"/>
</dbReference>
<gene>
    <name evidence="3" type="ORF">ASIM_LOCUS16403</name>
</gene>
<dbReference type="GO" id="GO:0005615">
    <property type="term" value="C:extracellular space"/>
    <property type="evidence" value="ECO:0007669"/>
    <property type="project" value="TreeGrafter"/>
</dbReference>
<dbReference type="Pfam" id="PF02886">
    <property type="entry name" value="LBP_BPI_CETP_C"/>
    <property type="match status" value="1"/>
</dbReference>
<dbReference type="InterPro" id="IPR017943">
    <property type="entry name" value="Bactericidal_perm-incr_a/b_dom"/>
</dbReference>
<accession>A0A0M3K7Q5</accession>
<evidence type="ECO:0000313" key="5">
    <source>
        <dbReference type="WBParaSite" id="ASIM_0001699601-mRNA-1"/>
    </source>
</evidence>
<dbReference type="AlphaFoldDB" id="A0A0M3K7Q5"/>
<evidence type="ECO:0000259" key="2">
    <source>
        <dbReference type="SMART" id="SM00329"/>
    </source>
</evidence>
<dbReference type="Gene3D" id="3.15.10.10">
    <property type="entry name" value="Bactericidal permeability-increasing protein, domain 1"/>
    <property type="match status" value="1"/>
</dbReference>
<feature type="domain" description="Lipid-binding serum glycoprotein C-terminal" evidence="2">
    <location>
        <begin position="610"/>
        <end position="841"/>
    </location>
</feature>
<reference evidence="5" key="1">
    <citation type="submission" date="2017-02" db="UniProtKB">
        <authorList>
            <consortium name="WormBaseParasite"/>
        </authorList>
    </citation>
    <scope>IDENTIFICATION</scope>
</reference>
<dbReference type="OrthoDB" id="5858277at2759"/>
<name>A0A0M3K7Q5_ANISI</name>
<dbReference type="SMART" id="SM00329">
    <property type="entry name" value="BPI2"/>
    <property type="match status" value="1"/>
</dbReference>
<dbReference type="Gene3D" id="3.15.20.10">
    <property type="entry name" value="Bactericidal permeability-increasing protein, domain 2"/>
    <property type="match status" value="1"/>
</dbReference>